<dbReference type="Proteomes" id="UP000218644">
    <property type="component" value="Unassembled WGS sequence"/>
</dbReference>
<dbReference type="InterPro" id="IPR025508">
    <property type="entry name" value="DUF4395"/>
</dbReference>
<evidence type="ECO:0000313" key="4">
    <source>
        <dbReference type="EMBL" id="PAT41459.1"/>
    </source>
</evidence>
<dbReference type="EMBL" id="NSJD01000001">
    <property type="protein sequence ID" value="PAT41459.1"/>
    <property type="molecule type" value="Genomic_DNA"/>
</dbReference>
<protein>
    <recommendedName>
        <fullName evidence="2">DUF4395 domain-containing protein</fullName>
    </recommendedName>
</protein>
<feature type="transmembrane region" description="Helical" evidence="1">
    <location>
        <begin position="93"/>
        <end position="110"/>
    </location>
</feature>
<organism evidence="3 5">
    <name type="scientific">Vandammella animalimorsus</name>
    <dbReference type="NCBI Taxonomy" id="2029117"/>
    <lineage>
        <taxon>Bacteria</taxon>
        <taxon>Pseudomonadati</taxon>
        <taxon>Pseudomonadota</taxon>
        <taxon>Betaproteobacteria</taxon>
        <taxon>Burkholderiales</taxon>
        <taxon>Comamonadaceae</taxon>
        <taxon>Vandammella</taxon>
    </lineage>
</organism>
<dbReference type="Proteomes" id="UP000218054">
    <property type="component" value="Unassembled WGS sequence"/>
</dbReference>
<gene>
    <name evidence="4" type="ORF">CK623_00500</name>
    <name evidence="3" type="ORF">CK625_09855</name>
</gene>
<evidence type="ECO:0000313" key="6">
    <source>
        <dbReference type="Proteomes" id="UP000218644"/>
    </source>
</evidence>
<dbReference type="Pfam" id="PF14340">
    <property type="entry name" value="DUF4395"/>
    <property type="match status" value="1"/>
</dbReference>
<sequence>MRSCVPFCKGFAMLRFDLPPVWSHVTRWESFINFLFCGAALLWSPWLMAVPMVQGLVRGFIGHYKCPSHRVWAKLFEARGWGGKKENAGAKMFANKLLFIASAVSLLLAYLGSPMWQVPCIAVMVLTTLDWAVGFCAACTVYGLWYSKFPPKTM</sequence>
<feature type="domain" description="DUF4395" evidence="2">
    <location>
        <begin position="26"/>
        <end position="145"/>
    </location>
</feature>
<feature type="transmembrane region" description="Helical" evidence="1">
    <location>
        <begin position="31"/>
        <end position="50"/>
    </location>
</feature>
<accession>A0A2A2AG35</accession>
<dbReference type="AlphaFoldDB" id="A0A2A2AG35"/>
<evidence type="ECO:0000259" key="2">
    <source>
        <dbReference type="Pfam" id="PF14340"/>
    </source>
</evidence>
<name>A0A2A2AG35_9BURK</name>
<evidence type="ECO:0000313" key="5">
    <source>
        <dbReference type="Proteomes" id="UP000218054"/>
    </source>
</evidence>
<evidence type="ECO:0000313" key="3">
    <source>
        <dbReference type="EMBL" id="PAT36776.1"/>
    </source>
</evidence>
<accession>A0A2A2AUX4</accession>
<proteinExistence type="predicted"/>
<dbReference type="EMBL" id="NSJB01000007">
    <property type="protein sequence ID" value="PAT36776.1"/>
    <property type="molecule type" value="Genomic_DNA"/>
</dbReference>
<comment type="caution">
    <text evidence="3">The sequence shown here is derived from an EMBL/GenBank/DDBJ whole genome shotgun (WGS) entry which is preliminary data.</text>
</comment>
<evidence type="ECO:0000256" key="1">
    <source>
        <dbReference type="SAM" id="Phobius"/>
    </source>
</evidence>
<keyword evidence="1" id="KW-0472">Membrane</keyword>
<keyword evidence="5" id="KW-1185">Reference proteome</keyword>
<reference evidence="5 6" key="1">
    <citation type="submission" date="2017-08" db="EMBL/GenBank/DDBJ databases">
        <title>WGS of Clinical strains of the CDC Group NO-1 linked to zoonotic infections in humans.</title>
        <authorList>
            <person name="Bernier A.-M."/>
            <person name="Bernard K."/>
        </authorList>
    </citation>
    <scope>NUCLEOTIDE SEQUENCE [LARGE SCALE GENOMIC DNA]</scope>
    <source>
        <strain evidence="3 5">NML00-0135</strain>
        <strain evidence="4 6">NML79-0751</strain>
    </source>
</reference>
<feature type="transmembrane region" description="Helical" evidence="1">
    <location>
        <begin position="116"/>
        <end position="145"/>
    </location>
</feature>
<keyword evidence="1" id="KW-0812">Transmembrane</keyword>
<keyword evidence="1" id="KW-1133">Transmembrane helix</keyword>